<reference evidence="2 3" key="1">
    <citation type="submission" date="2016-10" db="EMBL/GenBank/DDBJ databases">
        <authorList>
            <person name="de Groot N.N."/>
        </authorList>
    </citation>
    <scope>NUCLEOTIDE SEQUENCE [LARGE SCALE GENOMIC DNA]</scope>
    <source>
        <strain evidence="2 3">DSM 1801</strain>
    </source>
</reference>
<feature type="transmembrane region" description="Helical" evidence="1">
    <location>
        <begin position="113"/>
        <end position="130"/>
    </location>
</feature>
<dbReference type="PANTHER" id="PTHR36832">
    <property type="entry name" value="SLR1174 PROTEIN-RELATED"/>
    <property type="match status" value="1"/>
</dbReference>
<name>A0A1I0BED0_9FIRM</name>
<keyword evidence="1" id="KW-1133">Transmembrane helix</keyword>
<keyword evidence="1" id="KW-0812">Transmembrane</keyword>
<dbReference type="STRING" id="29364.SAMN04487772_10783"/>
<evidence type="ECO:0000313" key="2">
    <source>
        <dbReference type="EMBL" id="SET04866.1"/>
    </source>
</evidence>
<protein>
    <submittedName>
        <fullName evidence="2">ABC-2 type transport system permease protein</fullName>
    </submittedName>
</protein>
<dbReference type="RefSeq" id="WP_092477429.1">
    <property type="nucleotide sequence ID" value="NZ_FOHN01000007.1"/>
</dbReference>
<evidence type="ECO:0000313" key="3">
    <source>
        <dbReference type="Proteomes" id="UP000199800"/>
    </source>
</evidence>
<accession>A0A1I0BED0</accession>
<keyword evidence="3" id="KW-1185">Reference proteome</keyword>
<feature type="transmembrane region" description="Helical" evidence="1">
    <location>
        <begin position="21"/>
        <end position="44"/>
    </location>
</feature>
<dbReference type="Pfam" id="PF06182">
    <property type="entry name" value="ABC2_membrane_6"/>
    <property type="match status" value="1"/>
</dbReference>
<feature type="transmembrane region" description="Helical" evidence="1">
    <location>
        <begin position="232"/>
        <end position="253"/>
    </location>
</feature>
<keyword evidence="1" id="KW-0472">Membrane</keyword>
<dbReference type="Proteomes" id="UP000199800">
    <property type="component" value="Unassembled WGS sequence"/>
</dbReference>
<feature type="transmembrane region" description="Helical" evidence="1">
    <location>
        <begin position="177"/>
        <end position="198"/>
    </location>
</feature>
<dbReference type="PANTHER" id="PTHR36832:SF1">
    <property type="entry name" value="SLR1174 PROTEIN"/>
    <property type="match status" value="1"/>
</dbReference>
<dbReference type="OrthoDB" id="8582979at2"/>
<sequence length="265" mass="30455">MFRKYRKIMTVSLQNFMEYKFHFITSIICSFIPFGVNSLIWLAIGNYSKAGYGYSIREMISYYFIIMIVTTIIKCEITWQICDEIKNGGLSKYLMKPCSYLSYHFFCDLPKRLAFIVCGFFPVLVLYLCIQDWLAISLSVQTAVLFVLSMFIGYVINFFIYYILGILSFYFSEVNGIVGAYTVVVSILSGKVFSLSLLPRGIRELLMVTPFQYVGYVPVTVMQNRYSNTEQLQVLGIGIAWILVLYGISKLIWHNGLNKYSAYGG</sequence>
<feature type="transmembrane region" description="Helical" evidence="1">
    <location>
        <begin position="142"/>
        <end position="171"/>
    </location>
</feature>
<organism evidence="2 3">
    <name type="scientific">[Clostridium] polysaccharolyticum</name>
    <dbReference type="NCBI Taxonomy" id="29364"/>
    <lineage>
        <taxon>Bacteria</taxon>
        <taxon>Bacillati</taxon>
        <taxon>Bacillota</taxon>
        <taxon>Clostridia</taxon>
        <taxon>Lachnospirales</taxon>
        <taxon>Lachnospiraceae</taxon>
    </lineage>
</organism>
<dbReference type="InterPro" id="IPR010390">
    <property type="entry name" value="ABC-2_transporter-like"/>
</dbReference>
<dbReference type="AlphaFoldDB" id="A0A1I0BED0"/>
<proteinExistence type="predicted"/>
<gene>
    <name evidence="2" type="ORF">SAMN04487772_10783</name>
</gene>
<dbReference type="EMBL" id="FOHN01000007">
    <property type="protein sequence ID" value="SET04866.1"/>
    <property type="molecule type" value="Genomic_DNA"/>
</dbReference>
<evidence type="ECO:0000256" key="1">
    <source>
        <dbReference type="SAM" id="Phobius"/>
    </source>
</evidence>